<organism evidence="1 2">
    <name type="scientific">Mugilogobius chulae</name>
    <name type="common">yellowstripe goby</name>
    <dbReference type="NCBI Taxonomy" id="88201"/>
    <lineage>
        <taxon>Eukaryota</taxon>
        <taxon>Metazoa</taxon>
        <taxon>Chordata</taxon>
        <taxon>Craniata</taxon>
        <taxon>Vertebrata</taxon>
        <taxon>Euteleostomi</taxon>
        <taxon>Actinopterygii</taxon>
        <taxon>Neopterygii</taxon>
        <taxon>Teleostei</taxon>
        <taxon>Neoteleostei</taxon>
        <taxon>Acanthomorphata</taxon>
        <taxon>Gobiaria</taxon>
        <taxon>Gobiiformes</taxon>
        <taxon>Gobioidei</taxon>
        <taxon>Gobiidae</taxon>
        <taxon>Gobionellinae</taxon>
        <taxon>Mugilogobius</taxon>
    </lineage>
</organism>
<reference evidence="2" key="1">
    <citation type="submission" date="2024-04" db="EMBL/GenBank/DDBJ databases">
        <title>Salinicola lusitanus LLJ914,a marine bacterium isolated from the Okinawa Trough.</title>
        <authorList>
            <person name="Li J."/>
        </authorList>
    </citation>
    <scope>NUCLEOTIDE SEQUENCE [LARGE SCALE GENOMIC DNA]</scope>
</reference>
<comment type="caution">
    <text evidence="1">The sequence shown here is derived from an EMBL/GenBank/DDBJ whole genome shotgun (WGS) entry which is preliminary data.</text>
</comment>
<gene>
    <name evidence="1" type="ORF">WMY93_020464</name>
</gene>
<dbReference type="EMBL" id="JBBPFD010000014">
    <property type="protein sequence ID" value="KAK7899611.1"/>
    <property type="molecule type" value="Genomic_DNA"/>
</dbReference>
<proteinExistence type="predicted"/>
<name>A0AAW0NHD4_9GOBI</name>
<keyword evidence="2" id="KW-1185">Reference proteome</keyword>
<dbReference type="Pfam" id="PF10184">
    <property type="entry name" value="DUF2358"/>
    <property type="match status" value="1"/>
</dbReference>
<dbReference type="InterPro" id="IPR018790">
    <property type="entry name" value="DUF2358"/>
</dbReference>
<protein>
    <submittedName>
        <fullName evidence="1">Uncharacterized protein</fullName>
    </submittedName>
</protein>
<dbReference type="PANTHER" id="PTHR31094">
    <property type="entry name" value="RIKEN CDNA 2310061I04 GENE"/>
    <property type="match status" value="1"/>
</dbReference>
<evidence type="ECO:0000313" key="1">
    <source>
        <dbReference type="EMBL" id="KAK7899611.1"/>
    </source>
</evidence>
<dbReference type="Proteomes" id="UP001460270">
    <property type="component" value="Unassembled WGS sequence"/>
</dbReference>
<accession>A0AAW0NHD4</accession>
<sequence>MAVNRGGVAFWIACVRSQGRSQSVRSQQRIVHRVDGSFSTPALRHLSSASWALAPPNGLRYQNTKRLTLSYPVFPHHTSSQAQPTSGSNENEWVESLGVCLVVRRTETDELQALLQIPVFDQSKHTPSDLSFPLTIVDGSGVDDINVGLRKDSHTETVEREHGCFRSLFEAEKCPAPFVYGSHFYCFHCPPVEALVRPEQAYRLENMPLLLPSTLCSPAERLEEAPSAGDSEEEQKLALIYERLREELPRFLKKNHDYSMYSLDVEFVNGLLNTKTRGRVLYQLSLTVWRLLCLCYYADAQLEVLKLTKHPEDGTVKARWRLRGMPFHSLLLRFYLKDKSQLFRSLDAFSTFYIGHDGLIHCHKVEKVMPARGPVLPRVTSLLAGALVALGLQEHRPALNLLPPLLSSLRHNRD</sequence>
<dbReference type="PANTHER" id="PTHR31094:SF2">
    <property type="entry name" value="RIKEN CDNA 2310061I04 GENE"/>
    <property type="match status" value="1"/>
</dbReference>
<dbReference type="AlphaFoldDB" id="A0AAW0NHD4"/>
<evidence type="ECO:0000313" key="2">
    <source>
        <dbReference type="Proteomes" id="UP001460270"/>
    </source>
</evidence>